<feature type="compositionally biased region" description="Basic and acidic residues" evidence="4">
    <location>
        <begin position="1760"/>
        <end position="1773"/>
    </location>
</feature>
<feature type="region of interest" description="Disordered" evidence="4">
    <location>
        <begin position="92"/>
        <end position="274"/>
    </location>
</feature>
<dbReference type="Gene3D" id="1.20.58.2220">
    <property type="entry name" value="Formin, FH2 domain"/>
    <property type="match status" value="1"/>
</dbReference>
<dbReference type="Pfam" id="PF06371">
    <property type="entry name" value="Drf_GBD"/>
    <property type="match status" value="1"/>
</dbReference>
<dbReference type="InterPro" id="IPR051661">
    <property type="entry name" value="Actin_filament_regulator"/>
</dbReference>
<feature type="compositionally biased region" description="Polar residues" evidence="4">
    <location>
        <begin position="1"/>
        <end position="17"/>
    </location>
</feature>
<dbReference type="PROSITE" id="PS51232">
    <property type="entry name" value="GBD_FH3"/>
    <property type="match status" value="1"/>
</dbReference>
<dbReference type="SMART" id="SM00498">
    <property type="entry name" value="FH2"/>
    <property type="match status" value="1"/>
</dbReference>
<feature type="domain" description="DAD" evidence="5">
    <location>
        <begin position="1586"/>
        <end position="1618"/>
    </location>
</feature>
<evidence type="ECO:0000313" key="9">
    <source>
        <dbReference type="Proteomes" id="UP001161757"/>
    </source>
</evidence>
<dbReference type="Pfam" id="PF02181">
    <property type="entry name" value="FH2"/>
    <property type="match status" value="1"/>
</dbReference>
<dbReference type="GO" id="GO:0043332">
    <property type="term" value="C:mating projection tip"/>
    <property type="evidence" value="ECO:0007669"/>
    <property type="project" value="TreeGrafter"/>
</dbReference>
<feature type="compositionally biased region" description="Low complexity" evidence="4">
    <location>
        <begin position="202"/>
        <end position="225"/>
    </location>
</feature>
<dbReference type="GO" id="GO:0015629">
    <property type="term" value="C:actin cytoskeleton"/>
    <property type="evidence" value="ECO:0007669"/>
    <property type="project" value="UniProtKB-ARBA"/>
</dbReference>
<feature type="compositionally biased region" description="Basic and acidic residues" evidence="4">
    <location>
        <begin position="1637"/>
        <end position="1646"/>
    </location>
</feature>
<gene>
    <name evidence="8" type="ORF">HRR80_003788</name>
</gene>
<dbReference type="SMART" id="SM01140">
    <property type="entry name" value="Drf_GBD"/>
    <property type="match status" value="1"/>
</dbReference>
<dbReference type="FunFam" id="1.20.58.2220:FF:000006">
    <property type="entry name" value="Cytokinesis protein sepA"/>
    <property type="match status" value="1"/>
</dbReference>
<reference evidence="8" key="1">
    <citation type="submission" date="2023-01" db="EMBL/GenBank/DDBJ databases">
        <title>Exophiala dermititidis isolated from Cystic Fibrosis Patient.</title>
        <authorList>
            <person name="Kurbessoian T."/>
            <person name="Crocker A."/>
            <person name="Murante D."/>
            <person name="Hogan D.A."/>
            <person name="Stajich J.E."/>
        </authorList>
    </citation>
    <scope>NUCLEOTIDE SEQUENCE</scope>
    <source>
        <strain evidence="8">Ex8</strain>
    </source>
</reference>
<name>A0AAN6EXC4_EXODE</name>
<dbReference type="InterPro" id="IPR010472">
    <property type="entry name" value="FH3_dom"/>
</dbReference>
<dbReference type="GO" id="GO:0031267">
    <property type="term" value="F:small GTPase binding"/>
    <property type="evidence" value="ECO:0007669"/>
    <property type="project" value="InterPro"/>
</dbReference>
<evidence type="ECO:0000259" key="6">
    <source>
        <dbReference type="PROSITE" id="PS51232"/>
    </source>
</evidence>
<dbReference type="InterPro" id="IPR014767">
    <property type="entry name" value="DAD_dom"/>
</dbReference>
<feature type="compositionally biased region" description="Pro residues" evidence="4">
    <location>
        <begin position="1033"/>
        <end position="1047"/>
    </location>
</feature>
<dbReference type="FunFam" id="1.25.10.10:FF:000291">
    <property type="entry name" value="Cytokinesis protein sepA"/>
    <property type="match status" value="1"/>
</dbReference>
<evidence type="ECO:0000256" key="2">
    <source>
        <dbReference type="ARBA" id="ARBA00037935"/>
    </source>
</evidence>
<evidence type="ECO:0000313" key="8">
    <source>
        <dbReference type="EMBL" id="KAJ8992689.1"/>
    </source>
</evidence>
<dbReference type="GO" id="GO:0051016">
    <property type="term" value="P:barbed-end actin filament capping"/>
    <property type="evidence" value="ECO:0007669"/>
    <property type="project" value="TreeGrafter"/>
</dbReference>
<evidence type="ECO:0008006" key="10">
    <source>
        <dbReference type="Google" id="ProtNLM"/>
    </source>
</evidence>
<feature type="domain" description="GBD/FH3" evidence="6">
    <location>
        <begin position="285"/>
        <end position="711"/>
    </location>
</feature>
<dbReference type="SMART" id="SM01139">
    <property type="entry name" value="Drf_FH3"/>
    <property type="match status" value="1"/>
</dbReference>
<protein>
    <recommendedName>
        <fullName evidence="10">Cytokinesis protein</fullName>
    </recommendedName>
</protein>
<dbReference type="PROSITE" id="PS51444">
    <property type="entry name" value="FH2"/>
    <property type="match status" value="1"/>
</dbReference>
<dbReference type="GO" id="GO:0003779">
    <property type="term" value="F:actin binding"/>
    <property type="evidence" value="ECO:0007669"/>
    <property type="project" value="InterPro"/>
</dbReference>
<dbReference type="FunFam" id="1.10.238.150:FF:000003">
    <property type="entry name" value="Cytokinesis protein SepA"/>
    <property type="match status" value="1"/>
</dbReference>
<dbReference type="Proteomes" id="UP001161757">
    <property type="component" value="Unassembled WGS sequence"/>
</dbReference>
<keyword evidence="1 3" id="KW-0175">Coiled coil</keyword>
<feature type="domain" description="FH2" evidence="7">
    <location>
        <begin position="1147"/>
        <end position="1568"/>
    </location>
</feature>
<dbReference type="PANTHER" id="PTHR47102:SF2">
    <property type="entry name" value="PROTEIN BNI1"/>
    <property type="match status" value="1"/>
</dbReference>
<comment type="similarity">
    <text evidence="2">Belongs to the formin homology family. BNI1 subfamily.</text>
</comment>
<organism evidence="8 9">
    <name type="scientific">Exophiala dermatitidis</name>
    <name type="common">Black yeast-like fungus</name>
    <name type="synonym">Wangiella dermatitidis</name>
    <dbReference type="NCBI Taxonomy" id="5970"/>
    <lineage>
        <taxon>Eukaryota</taxon>
        <taxon>Fungi</taxon>
        <taxon>Dikarya</taxon>
        <taxon>Ascomycota</taxon>
        <taxon>Pezizomycotina</taxon>
        <taxon>Eurotiomycetes</taxon>
        <taxon>Chaetothyriomycetidae</taxon>
        <taxon>Chaetothyriales</taxon>
        <taxon>Herpotrichiellaceae</taxon>
        <taxon>Exophiala</taxon>
    </lineage>
</organism>
<dbReference type="GO" id="GO:0051017">
    <property type="term" value="P:actin filament bundle assembly"/>
    <property type="evidence" value="ECO:0007669"/>
    <property type="project" value="TreeGrafter"/>
</dbReference>
<dbReference type="InterPro" id="IPR042201">
    <property type="entry name" value="FH2_Formin_sf"/>
</dbReference>
<dbReference type="EMBL" id="JAJGCB010000005">
    <property type="protein sequence ID" value="KAJ8992689.1"/>
    <property type="molecule type" value="Genomic_DNA"/>
</dbReference>
<comment type="caution">
    <text evidence="8">The sequence shown here is derived from an EMBL/GenBank/DDBJ whole genome shotgun (WGS) entry which is preliminary data.</text>
</comment>
<dbReference type="SUPFAM" id="SSF101447">
    <property type="entry name" value="Formin homology 2 domain (FH2 domain)"/>
    <property type="match status" value="1"/>
</dbReference>
<dbReference type="InterPro" id="IPR016024">
    <property type="entry name" value="ARM-type_fold"/>
</dbReference>
<sequence length="1828" mass="201920">MPPMTQTDKTTRQSSASKGFFRRHRDNKGDSRYEGSGGSDSNNTNGSWGSRHSKRESVASNDGQDGDSSGLAMTAGVITSIPYSATADSQAPISVDFLPREDQVPTKKEPQPHQLARGSDFHQYPAFNGAPNGASHPTGPRPPPHGSVAANGVTMATSQGGDRGTKYQQWGRPGSSNGPQHSNYDSVSTSDSYGGHRGSFDAASIRSTASSATRGSSLFSSDSSSRTAVPSRQDSESPMTVISPTHSRLLKLSSSHGSSHGGWPAQQTSPFSSTTSFTPAGFYLPKPQSDAEIEKLFLQLMHKRGWQNLPEQARRQMMAYAPAKKWTLVHQDKLTEWQGEQKRRQQARQTGTIDGATVRDVDGTPEWYVKRIVDNSITSKQLQSLSVSLRTQPISWVKAFIEAQGQIALTNVLMKINRRQASGPTPMTNATSAEKDLDREYDIVKCLKALMNNKYGADDALTHEQIPVALATCLISPRLTTRKLVSEVLTFLCHWDEGQGHLKVLQAMDQVKNMINETGRFDAWMRIVEVTIDGRGKMGSLVGASEEVRSGGIGMENLLMEYAVATLVLINMLVDAPEGDLQLRCHIRAQFIACGIKRILVKMESFQYDVIDKQIAKFRENEAIDYEDLLQREGSSMVDSIEGEVKDMTDPLQITDAIMSKIQGTRTQDYFTSAMQHMLILRDNNPEERLRMFQLMDAMLSYVAMDRRLPDMDLKQSLNFTVQSLLDRLHTDEESRIAFAEATESRQIAEAALAERDEMAAQIAMGADGLVKKLQKQIEEQQGIIEMQARQAESLKSEVAELQRLRAQELQRNELETRELYLMLRDAQDVAASRAAREGTPGQDPARMQGILDREKLMERLERNLERTKTQFKLEGKVWGQGQTGPSDRLRELREKMDDALDADFQEKTQRHLTTSVMGSVRRSNAQKGPRRAALEALAISEEADHDTDVEDEVVIEKPRLVEYSRPKISAEQQANLMGELTSKVKKSGGDGDDATPEGDDDAGVTTGPTHPSLELDSPKTPSDGAQPEPKFDGPPPPPPPPPPPLPTDSSKTPLIPGFEAGAPPPPPPPPPPPGGMSLSPATPLVPGFNGGPPPPPPPPPPPGSLPMSPISPIPPPPPPPGAPPLPGAQHGHFLPQSPVTAVPILKNPVMRPKKKLKAFHWDKVDTPQVTVWAETAKAESREEKYRELQRKGVLDEVEKLFIAKDTRIIGAGTGKGKEDKKQIISNDMRKNFHVSMAKFKNDPADVVVRKIIHCDKAVLENNVVMDFLQREDLCNIPENIAKLMAPYSIDWTGPDAMNSKREQDPSELTREDQIYLQTAFELHHYWKARMRALALTRTYEHDYDEISGKLKEIVNVSEAIRDSTSLMSVLALILDIGNYMNDSNKQASGFKLSSLARLGMVKDDKNETTFADLIERIVRNQYSQWEVFVEDIQGVVAVAKLNVDQLLQDAKRYIDNIKNVQASLDAGNLSDPKKFHPQDRVAQVVQRSMKDARRKAEQLQLFLEETSRTYDDIMTYFGEDNQDESARREFFSKLAGFVTEWKKSREKNMALEEKKRRLEASMARKRAQAGANTSGGTSGAETPGSPPANGAMESLLEKLRAAAPQVKDQRDRRRRARLKERHDQRIASGQQMPDLPLKDEADENRGLGSSQEKSNEDNLAPEDGPSGKGDVSESEDVADRALKALQEMRSAAPSGGDEIDVRRRREGADEERKNRRMRRRTAQQSTSTARDSVHAQPPTESRVEEATSENPSADPTDAGEDKDGTPTEDKRSSQGTLSPTTTQPVPAIIISSTPDDVPTEEGDPTQSVDEVVTQAVDEPGSSALPEL</sequence>
<dbReference type="GO" id="GO:1903475">
    <property type="term" value="P:mitotic actomyosin contractile ring assembly"/>
    <property type="evidence" value="ECO:0007669"/>
    <property type="project" value="TreeGrafter"/>
</dbReference>
<dbReference type="PANTHER" id="PTHR47102">
    <property type="entry name" value="PROTEIN BNI1"/>
    <property type="match status" value="1"/>
</dbReference>
<dbReference type="InterPro" id="IPR014768">
    <property type="entry name" value="GBD/FH3_dom"/>
</dbReference>
<feature type="compositionally biased region" description="Polar residues" evidence="4">
    <location>
        <begin position="226"/>
        <end position="245"/>
    </location>
</feature>
<dbReference type="InterPro" id="IPR010473">
    <property type="entry name" value="GTPase-bd"/>
</dbReference>
<evidence type="ECO:0000259" key="5">
    <source>
        <dbReference type="PROSITE" id="PS51231"/>
    </source>
</evidence>
<proteinExistence type="inferred from homology"/>
<feature type="coiled-coil region" evidence="3">
    <location>
        <begin position="771"/>
        <end position="819"/>
    </location>
</feature>
<dbReference type="Gene3D" id="1.25.10.10">
    <property type="entry name" value="Leucine-rich Repeat Variant"/>
    <property type="match status" value="1"/>
</dbReference>
<feature type="region of interest" description="Disordered" evidence="4">
    <location>
        <begin position="984"/>
        <end position="1136"/>
    </location>
</feature>
<evidence type="ECO:0000259" key="7">
    <source>
        <dbReference type="PROSITE" id="PS51444"/>
    </source>
</evidence>
<feature type="compositionally biased region" description="Basic and acidic residues" evidence="4">
    <location>
        <begin position="1700"/>
        <end position="1714"/>
    </location>
</feature>
<feature type="compositionally biased region" description="Pro residues" evidence="4">
    <location>
        <begin position="1063"/>
        <end position="1075"/>
    </location>
</feature>
<dbReference type="Gene3D" id="1.10.238.150">
    <property type="entry name" value="Formin, FH3 diaphanous domain"/>
    <property type="match status" value="1"/>
</dbReference>
<feature type="region of interest" description="Disordered" evidence="4">
    <location>
        <begin position="1"/>
        <end position="71"/>
    </location>
</feature>
<evidence type="ECO:0000256" key="1">
    <source>
        <dbReference type="ARBA" id="ARBA00023054"/>
    </source>
</evidence>
<feature type="compositionally biased region" description="Acidic residues" evidence="4">
    <location>
        <begin position="991"/>
        <end position="1003"/>
    </location>
</feature>
<dbReference type="Pfam" id="PF06367">
    <property type="entry name" value="Drf_FH3"/>
    <property type="match status" value="1"/>
</dbReference>
<feature type="compositionally biased region" description="Low complexity" evidence="4">
    <location>
        <begin position="246"/>
        <end position="274"/>
    </location>
</feature>
<feature type="compositionally biased region" description="Pro residues" evidence="4">
    <location>
        <begin position="1092"/>
        <end position="1127"/>
    </location>
</feature>
<feature type="region of interest" description="Disordered" evidence="4">
    <location>
        <begin position="913"/>
        <end position="933"/>
    </location>
</feature>
<accession>A0AAN6EXC4</accession>
<dbReference type="GO" id="GO:0032153">
    <property type="term" value="C:cell division site"/>
    <property type="evidence" value="ECO:0007669"/>
    <property type="project" value="TreeGrafter"/>
</dbReference>
<dbReference type="Gene3D" id="6.10.30.50">
    <property type="match status" value="1"/>
</dbReference>
<dbReference type="InterPro" id="IPR011989">
    <property type="entry name" value="ARM-like"/>
</dbReference>
<feature type="compositionally biased region" description="Polar residues" evidence="4">
    <location>
        <begin position="913"/>
        <end position="927"/>
    </location>
</feature>
<feature type="compositionally biased region" description="Basic and acidic residues" evidence="4">
    <location>
        <begin position="98"/>
        <end position="111"/>
    </location>
</feature>
<feature type="compositionally biased region" description="Polar residues" evidence="4">
    <location>
        <begin position="58"/>
        <end position="67"/>
    </location>
</feature>
<evidence type="ECO:0000256" key="4">
    <source>
        <dbReference type="SAM" id="MobiDB-lite"/>
    </source>
</evidence>
<dbReference type="SUPFAM" id="SSF48371">
    <property type="entry name" value="ARM repeat"/>
    <property type="match status" value="1"/>
</dbReference>
<dbReference type="PROSITE" id="PS51231">
    <property type="entry name" value="DAD"/>
    <property type="match status" value="1"/>
</dbReference>
<feature type="region of interest" description="Disordered" evidence="4">
    <location>
        <begin position="1558"/>
        <end position="1810"/>
    </location>
</feature>
<feature type="compositionally biased region" description="Polar residues" evidence="4">
    <location>
        <begin position="1774"/>
        <end position="1795"/>
    </location>
</feature>
<dbReference type="InterPro" id="IPR015425">
    <property type="entry name" value="FH2_Formin"/>
</dbReference>
<feature type="compositionally biased region" description="Polar residues" evidence="4">
    <location>
        <begin position="174"/>
        <end position="192"/>
    </location>
</feature>
<evidence type="ECO:0000256" key="3">
    <source>
        <dbReference type="SAM" id="Coils"/>
    </source>
</evidence>
<feature type="compositionally biased region" description="Low complexity" evidence="4">
    <location>
        <begin position="39"/>
        <end position="50"/>
    </location>
</feature>
<dbReference type="GO" id="GO:0005938">
    <property type="term" value="C:cell cortex"/>
    <property type="evidence" value="ECO:0007669"/>
    <property type="project" value="UniProtKB-ARBA"/>
</dbReference>